<keyword evidence="2" id="KW-0418">Kinase</keyword>
<evidence type="ECO:0000313" key="3">
    <source>
        <dbReference type="Proteomes" id="UP001479436"/>
    </source>
</evidence>
<dbReference type="PANTHER" id="PTHR15243:SF0">
    <property type="entry name" value="SERINE_THREONINE-PROTEIN KINASE 19"/>
    <property type="match status" value="1"/>
</dbReference>
<dbReference type="Proteomes" id="UP001479436">
    <property type="component" value="Unassembled WGS sequence"/>
</dbReference>
<proteinExistence type="inferred from homology"/>
<dbReference type="GO" id="GO:0004674">
    <property type="term" value="F:protein serine/threonine kinase activity"/>
    <property type="evidence" value="ECO:0007669"/>
    <property type="project" value="UniProtKB-EC"/>
</dbReference>
<dbReference type="EC" id="2.7.11.1" evidence="2"/>
<comment type="caution">
    <text evidence="2">The sequence shown here is derived from an EMBL/GenBank/DDBJ whole genome shotgun (WGS) entry which is preliminary data.</text>
</comment>
<dbReference type="Pfam" id="PF10494">
    <property type="entry name" value="Stk19"/>
    <property type="match status" value="1"/>
</dbReference>
<comment type="similarity">
    <text evidence="1">Belongs to the STK19 family.</text>
</comment>
<sequence>MISPTHKRLRINHILHKVQVQNEGNSVNLPRKTFSGKTLSPTKKPSGNALARSIVFDDALSAISHVLHVRNTKGHFKNSPEIPRVIMLHQLYSIVVNPTSIDKEIVHLCQEGKLRKLKIGDFQDEYGLMLMEDYIKEIEVVKEQLTASLKSIEFLDKFQNMIFTVKCMDVTITRAGLSNYMEASEEDITKLISMGFLTIANAHTFHFCVRNAGSFISNFVKGRREIMRTLKRRKYKELLEKQLEARKILGSDFSVKFHLLDLIGSGRCESIPTTSGELIKLTKKGLDET</sequence>
<accession>A0ABR2WNL4</accession>
<dbReference type="PANTHER" id="PTHR15243">
    <property type="entry name" value="SERINE/THREONINE-PROTEIN KINASE 19"/>
    <property type="match status" value="1"/>
</dbReference>
<evidence type="ECO:0000313" key="2">
    <source>
        <dbReference type="EMBL" id="KAK9763092.1"/>
    </source>
</evidence>
<gene>
    <name evidence="2" type="primary">STK19</name>
    <name evidence="2" type="ORF">K7432_010549</name>
</gene>
<evidence type="ECO:0000256" key="1">
    <source>
        <dbReference type="ARBA" id="ARBA00093458"/>
    </source>
</evidence>
<reference evidence="2 3" key="1">
    <citation type="submission" date="2023-04" db="EMBL/GenBank/DDBJ databases">
        <title>Genome of Basidiobolus ranarum AG-B5.</title>
        <authorList>
            <person name="Stajich J.E."/>
            <person name="Carter-House D."/>
            <person name="Gryganskyi A."/>
        </authorList>
    </citation>
    <scope>NUCLEOTIDE SEQUENCE [LARGE SCALE GENOMIC DNA]</scope>
    <source>
        <strain evidence="2 3">AG-B5</strain>
    </source>
</reference>
<name>A0ABR2WNL4_9FUNG</name>
<keyword evidence="2" id="KW-0808">Transferase</keyword>
<dbReference type="EMBL" id="JASJQH010000734">
    <property type="protein sequence ID" value="KAK9763092.1"/>
    <property type="molecule type" value="Genomic_DNA"/>
</dbReference>
<dbReference type="InterPro" id="IPR018865">
    <property type="entry name" value="STK19-like"/>
</dbReference>
<keyword evidence="3" id="KW-1185">Reference proteome</keyword>
<organism evidence="2 3">
    <name type="scientific">Basidiobolus ranarum</name>
    <dbReference type="NCBI Taxonomy" id="34480"/>
    <lineage>
        <taxon>Eukaryota</taxon>
        <taxon>Fungi</taxon>
        <taxon>Fungi incertae sedis</taxon>
        <taxon>Zoopagomycota</taxon>
        <taxon>Entomophthoromycotina</taxon>
        <taxon>Basidiobolomycetes</taxon>
        <taxon>Basidiobolales</taxon>
        <taxon>Basidiobolaceae</taxon>
        <taxon>Basidiobolus</taxon>
    </lineage>
</organism>
<protein>
    <submittedName>
        <fullName evidence="2">Serine/threonine-protein kinase 19</fullName>
        <ecNumber evidence="2">2.7.11.1</ecNumber>
    </submittedName>
</protein>